<feature type="compositionally biased region" description="Acidic residues" evidence="1">
    <location>
        <begin position="69"/>
        <end position="78"/>
    </location>
</feature>
<evidence type="ECO:0000256" key="1">
    <source>
        <dbReference type="SAM" id="MobiDB-lite"/>
    </source>
</evidence>
<comment type="caution">
    <text evidence="2">The sequence shown here is derived from an EMBL/GenBank/DDBJ whole genome shotgun (WGS) entry which is preliminary data.</text>
</comment>
<evidence type="ECO:0000313" key="3">
    <source>
        <dbReference type="Proteomes" id="UP001454036"/>
    </source>
</evidence>
<name>A0AAV3PWD1_LITER</name>
<keyword evidence="3" id="KW-1185">Reference proteome</keyword>
<feature type="compositionally biased region" description="Low complexity" evidence="1">
    <location>
        <begin position="79"/>
        <end position="91"/>
    </location>
</feature>
<dbReference type="AlphaFoldDB" id="A0AAV3PWD1"/>
<dbReference type="EMBL" id="BAABME010002520">
    <property type="protein sequence ID" value="GAA0155001.1"/>
    <property type="molecule type" value="Genomic_DNA"/>
</dbReference>
<proteinExistence type="predicted"/>
<gene>
    <name evidence="2" type="ORF">LIER_12831</name>
</gene>
<feature type="region of interest" description="Disordered" evidence="1">
    <location>
        <begin position="63"/>
        <end position="91"/>
    </location>
</feature>
<accession>A0AAV3PWD1</accession>
<sequence>MALRHTSGSVEAPPYDGEYQHDLLTIRIHHGLLKFSKIGKEVEIYVQHGDLDDMLRAEVAVGETRQDNIGDDEGDDLGDSSYSDSEGSDAGFVDEEYDMADDDTLFARNVDEDVDESGPFSHTELCSNAIHEQLRDSDGHADLKTMTVIVYGVTRNQVM</sequence>
<dbReference type="Proteomes" id="UP001454036">
    <property type="component" value="Unassembled WGS sequence"/>
</dbReference>
<organism evidence="2 3">
    <name type="scientific">Lithospermum erythrorhizon</name>
    <name type="common">Purple gromwell</name>
    <name type="synonym">Lithospermum officinale var. erythrorhizon</name>
    <dbReference type="NCBI Taxonomy" id="34254"/>
    <lineage>
        <taxon>Eukaryota</taxon>
        <taxon>Viridiplantae</taxon>
        <taxon>Streptophyta</taxon>
        <taxon>Embryophyta</taxon>
        <taxon>Tracheophyta</taxon>
        <taxon>Spermatophyta</taxon>
        <taxon>Magnoliopsida</taxon>
        <taxon>eudicotyledons</taxon>
        <taxon>Gunneridae</taxon>
        <taxon>Pentapetalae</taxon>
        <taxon>asterids</taxon>
        <taxon>lamiids</taxon>
        <taxon>Boraginales</taxon>
        <taxon>Boraginaceae</taxon>
        <taxon>Boraginoideae</taxon>
        <taxon>Lithospermeae</taxon>
        <taxon>Lithospermum</taxon>
    </lineage>
</organism>
<evidence type="ECO:0000313" key="2">
    <source>
        <dbReference type="EMBL" id="GAA0155001.1"/>
    </source>
</evidence>
<protein>
    <submittedName>
        <fullName evidence="2">Uncharacterized protein</fullName>
    </submittedName>
</protein>
<reference evidence="2 3" key="1">
    <citation type="submission" date="2024-01" db="EMBL/GenBank/DDBJ databases">
        <title>The complete chloroplast genome sequence of Lithospermum erythrorhizon: insights into the phylogenetic relationship among Boraginaceae species and the maternal lineages of purple gromwells.</title>
        <authorList>
            <person name="Okada T."/>
            <person name="Watanabe K."/>
        </authorList>
    </citation>
    <scope>NUCLEOTIDE SEQUENCE [LARGE SCALE GENOMIC DNA]</scope>
</reference>